<evidence type="ECO:0000313" key="1">
    <source>
        <dbReference type="EMBL" id="KAJ7199397.1"/>
    </source>
</evidence>
<sequence>MGDPIRFRCADFPAPLRAHFLTDRAEIIVLSPAPRQRDAERARRARGTTLQYLNATPAVCAFDLGAFKLHARHSCCSDASPYRHGARRGAVAALSRGVDQAQHVDVTLHEAHGRRVGATGGPASRPYAATPRSVCRALRCAPCTHASRFGPSTSRPRAPRAVSLSDILITPHEHITRTGTRWVPTTSGASRACSRTIVAREWCAAHGGGARVAQARV</sequence>
<protein>
    <submittedName>
        <fullName evidence="1">Uncharacterized protein</fullName>
    </submittedName>
</protein>
<dbReference type="EMBL" id="JARJCW010000068">
    <property type="protein sequence ID" value="KAJ7199397.1"/>
    <property type="molecule type" value="Genomic_DNA"/>
</dbReference>
<keyword evidence="2" id="KW-1185">Reference proteome</keyword>
<reference evidence="1" key="1">
    <citation type="submission" date="2023-03" db="EMBL/GenBank/DDBJ databases">
        <title>Massive genome expansion in bonnet fungi (Mycena s.s.) driven by repeated elements and novel gene families across ecological guilds.</title>
        <authorList>
            <consortium name="Lawrence Berkeley National Laboratory"/>
            <person name="Harder C.B."/>
            <person name="Miyauchi S."/>
            <person name="Viragh M."/>
            <person name="Kuo A."/>
            <person name="Thoen E."/>
            <person name="Andreopoulos B."/>
            <person name="Lu D."/>
            <person name="Skrede I."/>
            <person name="Drula E."/>
            <person name="Henrissat B."/>
            <person name="Morin E."/>
            <person name="Kohler A."/>
            <person name="Barry K."/>
            <person name="LaButti K."/>
            <person name="Morin E."/>
            <person name="Salamov A."/>
            <person name="Lipzen A."/>
            <person name="Mereny Z."/>
            <person name="Hegedus B."/>
            <person name="Baldrian P."/>
            <person name="Stursova M."/>
            <person name="Weitz H."/>
            <person name="Taylor A."/>
            <person name="Grigoriev I.V."/>
            <person name="Nagy L.G."/>
            <person name="Martin F."/>
            <person name="Kauserud H."/>
        </authorList>
    </citation>
    <scope>NUCLEOTIDE SEQUENCE</scope>
    <source>
        <strain evidence="1">9144</strain>
    </source>
</reference>
<comment type="caution">
    <text evidence="1">The sequence shown here is derived from an EMBL/GenBank/DDBJ whole genome shotgun (WGS) entry which is preliminary data.</text>
</comment>
<organism evidence="1 2">
    <name type="scientific">Mycena pura</name>
    <dbReference type="NCBI Taxonomy" id="153505"/>
    <lineage>
        <taxon>Eukaryota</taxon>
        <taxon>Fungi</taxon>
        <taxon>Dikarya</taxon>
        <taxon>Basidiomycota</taxon>
        <taxon>Agaricomycotina</taxon>
        <taxon>Agaricomycetes</taxon>
        <taxon>Agaricomycetidae</taxon>
        <taxon>Agaricales</taxon>
        <taxon>Marasmiineae</taxon>
        <taxon>Mycenaceae</taxon>
        <taxon>Mycena</taxon>
    </lineage>
</organism>
<evidence type="ECO:0000313" key="2">
    <source>
        <dbReference type="Proteomes" id="UP001219525"/>
    </source>
</evidence>
<proteinExistence type="predicted"/>
<dbReference type="AlphaFoldDB" id="A0AAD6V4J7"/>
<dbReference type="Proteomes" id="UP001219525">
    <property type="component" value="Unassembled WGS sequence"/>
</dbReference>
<gene>
    <name evidence="1" type="ORF">GGX14DRAFT_661912</name>
</gene>
<name>A0AAD6V4J7_9AGAR</name>
<accession>A0AAD6V4J7</accession>